<dbReference type="NCBIfam" id="NF033594">
    <property type="entry name" value="transpos_ISNCY_2"/>
    <property type="match status" value="1"/>
</dbReference>
<dbReference type="GO" id="GO:0003676">
    <property type="term" value="F:nucleic acid binding"/>
    <property type="evidence" value="ECO:0007669"/>
    <property type="project" value="InterPro"/>
</dbReference>
<dbReference type="Pfam" id="PF13518">
    <property type="entry name" value="HTH_28"/>
    <property type="match status" value="1"/>
</dbReference>
<proteinExistence type="predicted"/>
<dbReference type="Gene3D" id="3.30.420.10">
    <property type="entry name" value="Ribonuclease H-like superfamily/Ribonuclease H"/>
    <property type="match status" value="1"/>
</dbReference>
<sequence length="409" mass="48151">MKGHLMMSAKERRRKVEFEGVIESRLTIKQAALRLELSYRHCRRAYKRFREEGDMGLVHRRRGRRSNRAKPQAFKEAVLLRYQERYGGFGPVLAMEKLAEEGYELGRETLRTWLIEENLWQTRRKRARHRKRRERKAHFGELVQMDGSHHEWFGDGEPPSCLMDMVDDATGKTVALMGEQETTALAMRTLWQWCKRYGIPRALYTDRKNVFVTNREPTIEEQLAGQEPLTEFGKACAKLGIEIITANSPQAKGRVERKHGVFQDRFVKELRLKEIARIKEANELLQNGFVDGLNRKFARLPRSETDLHRSAPTQRELREIFCVEKIRVVANDWTVRCENRFYQILKRNNPLPRPRHKVIVRRLLDGTMQLLYRDKKLKFKEIVSSTMPLRYTEPAAPRAAAKRTKPQRT</sequence>
<reference evidence="2" key="1">
    <citation type="journal article" date="2015" name="Nature">
        <title>Complex archaea that bridge the gap between prokaryotes and eukaryotes.</title>
        <authorList>
            <person name="Spang A."/>
            <person name="Saw J.H."/>
            <person name="Jorgensen S.L."/>
            <person name="Zaremba-Niedzwiedzka K."/>
            <person name="Martijn J."/>
            <person name="Lind A.E."/>
            <person name="van Eijk R."/>
            <person name="Schleper C."/>
            <person name="Guy L."/>
            <person name="Ettema T.J."/>
        </authorList>
    </citation>
    <scope>NUCLEOTIDE SEQUENCE</scope>
</reference>
<dbReference type="PANTHER" id="PTHR35004">
    <property type="entry name" value="TRANSPOSASE RV3428C-RELATED"/>
    <property type="match status" value="1"/>
</dbReference>
<feature type="domain" description="Integrase catalytic" evidence="1">
    <location>
        <begin position="132"/>
        <end position="320"/>
    </location>
</feature>
<dbReference type="InterPro" id="IPR001584">
    <property type="entry name" value="Integrase_cat-core"/>
</dbReference>
<dbReference type="GO" id="GO:0015074">
    <property type="term" value="P:DNA integration"/>
    <property type="evidence" value="ECO:0007669"/>
    <property type="project" value="InterPro"/>
</dbReference>
<accession>A0A0F9C2A5</accession>
<dbReference type="SUPFAM" id="SSF46689">
    <property type="entry name" value="Homeodomain-like"/>
    <property type="match status" value="1"/>
</dbReference>
<organism evidence="2">
    <name type="scientific">marine sediment metagenome</name>
    <dbReference type="NCBI Taxonomy" id="412755"/>
    <lineage>
        <taxon>unclassified sequences</taxon>
        <taxon>metagenomes</taxon>
        <taxon>ecological metagenomes</taxon>
    </lineage>
</organism>
<dbReference type="InterPro" id="IPR047797">
    <property type="entry name" value="ISNCY_transpos"/>
</dbReference>
<name>A0A0F9C2A5_9ZZZZ</name>
<gene>
    <name evidence="2" type="ORF">LCGC14_2376880</name>
</gene>
<evidence type="ECO:0000313" key="2">
    <source>
        <dbReference type="EMBL" id="KKL28264.1"/>
    </source>
</evidence>
<dbReference type="EMBL" id="LAZR01035160">
    <property type="protein sequence ID" value="KKL28264.1"/>
    <property type="molecule type" value="Genomic_DNA"/>
</dbReference>
<dbReference type="InterPro" id="IPR036397">
    <property type="entry name" value="RNaseH_sf"/>
</dbReference>
<dbReference type="InterPro" id="IPR055247">
    <property type="entry name" value="InsJ-like_HTH"/>
</dbReference>
<dbReference type="InterPro" id="IPR009057">
    <property type="entry name" value="Homeodomain-like_sf"/>
</dbReference>
<dbReference type="SUPFAM" id="SSF53098">
    <property type="entry name" value="Ribonuclease H-like"/>
    <property type="match status" value="1"/>
</dbReference>
<evidence type="ECO:0000259" key="1">
    <source>
        <dbReference type="PROSITE" id="PS50994"/>
    </source>
</evidence>
<dbReference type="PROSITE" id="PS50994">
    <property type="entry name" value="INTEGRASE"/>
    <property type="match status" value="1"/>
</dbReference>
<protein>
    <recommendedName>
        <fullName evidence="1">Integrase catalytic domain-containing protein</fullName>
    </recommendedName>
</protein>
<dbReference type="AlphaFoldDB" id="A0A0F9C2A5"/>
<dbReference type="PANTHER" id="PTHR35004:SF7">
    <property type="entry name" value="INTEGRASE PROTEIN"/>
    <property type="match status" value="1"/>
</dbReference>
<dbReference type="InterPro" id="IPR012337">
    <property type="entry name" value="RNaseH-like_sf"/>
</dbReference>
<comment type="caution">
    <text evidence="2">The sequence shown here is derived from an EMBL/GenBank/DDBJ whole genome shotgun (WGS) entry which is preliminary data.</text>
</comment>